<dbReference type="OrthoDB" id="9771846at2"/>
<dbReference type="Proteomes" id="UP000078252">
    <property type="component" value="Unassembled WGS sequence"/>
</dbReference>
<dbReference type="STRING" id="33881.NS184_00750"/>
<evidence type="ECO:0000313" key="1">
    <source>
        <dbReference type="EMBL" id="KTR11739.1"/>
    </source>
</evidence>
<sequence>MTTRMPSFVPRLLAYPMHGQRKLVAEGYRTRDGHLIEWFGRLTADHGGVGVVSRPDPALLPTRPVDTTRVAAGTRPVTPRSLRVPDLRDRRRWWVTSATAYPTLPSSVRGVPAVVWNPFVATAASARNPFDNGTVVMDLLDDWTKHFAFASIRAEVENAYREAFDRADHVTANAEGTVALARRFGRDDVVLLPNGCDPERFSTEQRAAGPMRVGYVGKIGHRLDLQGILRTVRALPDVEFVFAGPVLDREYRAPLDAAANVRLLGDVHYDDVPELLTTFDVGWVPHNVGAFEVGGDIIKTYEYRAAGLPTLSTPVDGAGRRGIDGVTALPIEDHASTLRRWTTGTGPRVPRMPTSIPRSATWQQKAGAILELVGA</sequence>
<dbReference type="Pfam" id="PF13692">
    <property type="entry name" value="Glyco_trans_1_4"/>
    <property type="match status" value="1"/>
</dbReference>
<dbReference type="PATRIC" id="fig|33881.3.peg.850"/>
<comment type="caution">
    <text evidence="1">The sequence shown here is derived from an EMBL/GenBank/DDBJ whole genome shotgun (WGS) entry which is preliminary data.</text>
</comment>
<evidence type="ECO:0000313" key="2">
    <source>
        <dbReference type="Proteomes" id="UP000078252"/>
    </source>
</evidence>
<accession>A0A175S2P2</accession>
<proteinExistence type="predicted"/>
<dbReference type="SUPFAM" id="SSF53756">
    <property type="entry name" value="UDP-Glycosyltransferase/glycogen phosphorylase"/>
    <property type="match status" value="1"/>
</dbReference>
<dbReference type="Gene3D" id="3.40.50.2000">
    <property type="entry name" value="Glycogen Phosphorylase B"/>
    <property type="match status" value="1"/>
</dbReference>
<dbReference type="EMBL" id="LDQC01000002">
    <property type="protein sequence ID" value="KTR11739.1"/>
    <property type="molecule type" value="Genomic_DNA"/>
</dbReference>
<organism evidence="1 2">
    <name type="scientific">Curtobacterium luteum</name>
    <dbReference type="NCBI Taxonomy" id="33881"/>
    <lineage>
        <taxon>Bacteria</taxon>
        <taxon>Bacillati</taxon>
        <taxon>Actinomycetota</taxon>
        <taxon>Actinomycetes</taxon>
        <taxon>Micrococcales</taxon>
        <taxon>Microbacteriaceae</taxon>
        <taxon>Curtobacterium</taxon>
    </lineage>
</organism>
<reference evidence="1 2" key="1">
    <citation type="journal article" date="2016" name="Front. Microbiol.">
        <title>Genomic Resource of Rice Seed Associated Bacteria.</title>
        <authorList>
            <person name="Midha S."/>
            <person name="Bansal K."/>
            <person name="Sharma S."/>
            <person name="Kumar N."/>
            <person name="Patil P.P."/>
            <person name="Chaudhry V."/>
            <person name="Patil P.B."/>
        </authorList>
    </citation>
    <scope>NUCLEOTIDE SEQUENCE [LARGE SCALE GENOMIC DNA]</scope>
    <source>
        <strain evidence="1 2">NS184</strain>
    </source>
</reference>
<protein>
    <submittedName>
        <fullName evidence="1">Glycosyltransferase</fullName>
    </submittedName>
</protein>
<name>A0A175S2P2_9MICO</name>
<dbReference type="GO" id="GO:0016740">
    <property type="term" value="F:transferase activity"/>
    <property type="evidence" value="ECO:0007669"/>
    <property type="project" value="UniProtKB-KW"/>
</dbReference>
<gene>
    <name evidence="1" type="ORF">NS184_00750</name>
</gene>
<dbReference type="AlphaFoldDB" id="A0A175S2P2"/>
<keyword evidence="1" id="KW-0808">Transferase</keyword>